<evidence type="ECO:0000259" key="5">
    <source>
        <dbReference type="Pfam" id="PF08544"/>
    </source>
</evidence>
<dbReference type="AlphaFoldDB" id="A0A916W166"/>
<keyword evidence="1" id="KW-0808">Transferase</keyword>
<comment type="caution">
    <text evidence="6">The sequence shown here is derived from an EMBL/GenBank/DDBJ whole genome shotgun (WGS) entry which is preliminary data.</text>
</comment>
<dbReference type="Proteomes" id="UP000636264">
    <property type="component" value="Unassembled WGS sequence"/>
</dbReference>
<dbReference type="EMBL" id="BMIF01000002">
    <property type="protein sequence ID" value="GGA58913.1"/>
    <property type="molecule type" value="Genomic_DNA"/>
</dbReference>
<name>A0A916W166_9HYPH</name>
<evidence type="ECO:0000256" key="3">
    <source>
        <dbReference type="SAM" id="MobiDB-lite"/>
    </source>
</evidence>
<dbReference type="InterPro" id="IPR006204">
    <property type="entry name" value="GHMP_kinase_N_dom"/>
</dbReference>
<evidence type="ECO:0000256" key="2">
    <source>
        <dbReference type="ARBA" id="ARBA00022777"/>
    </source>
</evidence>
<dbReference type="Gene3D" id="3.30.230.10">
    <property type="match status" value="1"/>
</dbReference>
<dbReference type="NCBIfam" id="TIGR00144">
    <property type="entry name" value="beta_RFAP_syn"/>
    <property type="match status" value="1"/>
</dbReference>
<dbReference type="Pfam" id="PF00288">
    <property type="entry name" value="GHMP_kinases_N"/>
    <property type="match status" value="1"/>
</dbReference>
<feature type="domain" description="GHMP kinase N-terminal" evidence="4">
    <location>
        <begin position="63"/>
        <end position="115"/>
    </location>
</feature>
<dbReference type="PIRSF" id="PIRSF004884">
    <property type="entry name" value="Sugar_kin_arch"/>
    <property type="match status" value="1"/>
</dbReference>
<dbReference type="SUPFAM" id="SSF54211">
    <property type="entry name" value="Ribosomal protein S5 domain 2-like"/>
    <property type="match status" value="1"/>
</dbReference>
<keyword evidence="7" id="KW-1185">Reference proteome</keyword>
<evidence type="ECO:0000313" key="7">
    <source>
        <dbReference type="Proteomes" id="UP000636264"/>
    </source>
</evidence>
<evidence type="ECO:0000313" key="6">
    <source>
        <dbReference type="EMBL" id="GGA58913.1"/>
    </source>
</evidence>
<keyword evidence="2" id="KW-0418">Kinase</keyword>
<dbReference type="InterPro" id="IPR013750">
    <property type="entry name" value="GHMP_kinase_C_dom"/>
</dbReference>
<dbReference type="RefSeq" id="WP_308642603.1">
    <property type="nucleotide sequence ID" value="NZ_BMIF01000002.1"/>
</dbReference>
<evidence type="ECO:0000259" key="4">
    <source>
        <dbReference type="Pfam" id="PF00288"/>
    </source>
</evidence>
<dbReference type="Pfam" id="PF08544">
    <property type="entry name" value="GHMP_kinases_C"/>
    <property type="match status" value="1"/>
</dbReference>
<protein>
    <submittedName>
        <fullName evidence="6">Beta-ribofuranosylaminobenzene 5'-phosphate synthase</fullName>
    </submittedName>
</protein>
<evidence type="ECO:0000256" key="1">
    <source>
        <dbReference type="ARBA" id="ARBA00022679"/>
    </source>
</evidence>
<dbReference type="InterPro" id="IPR004422">
    <property type="entry name" value="RFAP_synthase"/>
</dbReference>
<dbReference type="PANTHER" id="PTHR20861:SF6">
    <property type="entry name" value="BETA-RIBOFURANOSYLPHENOL 5'-PHOSPHATE SYNTHASE"/>
    <property type="match status" value="1"/>
</dbReference>
<dbReference type="PANTHER" id="PTHR20861">
    <property type="entry name" value="HOMOSERINE/4-DIPHOSPHOCYTIDYL-2-C-METHYL-D-ERYTHRITOL KINASE"/>
    <property type="match status" value="1"/>
</dbReference>
<dbReference type="GO" id="GO:0016301">
    <property type="term" value="F:kinase activity"/>
    <property type="evidence" value="ECO:0007669"/>
    <property type="project" value="UniProtKB-KW"/>
</dbReference>
<proteinExistence type="predicted"/>
<reference evidence="6" key="1">
    <citation type="journal article" date="2014" name="Int. J. Syst. Evol. Microbiol.">
        <title>Complete genome sequence of Corynebacterium casei LMG S-19264T (=DSM 44701T), isolated from a smear-ripened cheese.</title>
        <authorList>
            <consortium name="US DOE Joint Genome Institute (JGI-PGF)"/>
            <person name="Walter F."/>
            <person name="Albersmeier A."/>
            <person name="Kalinowski J."/>
            <person name="Ruckert C."/>
        </authorList>
    </citation>
    <scope>NUCLEOTIDE SEQUENCE</scope>
    <source>
        <strain evidence="6">CGMCC 1.15320</strain>
    </source>
</reference>
<feature type="region of interest" description="Disordered" evidence="3">
    <location>
        <begin position="309"/>
        <end position="328"/>
    </location>
</feature>
<dbReference type="InterPro" id="IPR014721">
    <property type="entry name" value="Ribsml_uS5_D2-typ_fold_subgr"/>
</dbReference>
<organism evidence="6 7">
    <name type="scientific">Nitratireductor aestuarii</name>
    <dbReference type="NCBI Taxonomy" id="1735103"/>
    <lineage>
        <taxon>Bacteria</taxon>
        <taxon>Pseudomonadati</taxon>
        <taxon>Pseudomonadota</taxon>
        <taxon>Alphaproteobacteria</taxon>
        <taxon>Hyphomicrobiales</taxon>
        <taxon>Phyllobacteriaceae</taxon>
        <taxon>Nitratireductor</taxon>
    </lineage>
</organism>
<dbReference type="InterPro" id="IPR020568">
    <property type="entry name" value="Ribosomal_Su5_D2-typ_SF"/>
</dbReference>
<dbReference type="GO" id="GO:0005524">
    <property type="term" value="F:ATP binding"/>
    <property type="evidence" value="ECO:0007669"/>
    <property type="project" value="InterPro"/>
</dbReference>
<accession>A0A916W166</accession>
<gene>
    <name evidence="6" type="ORF">GCM10011385_10760</name>
</gene>
<sequence length="328" mass="35254">MNCVTASVPARLHLGFLDLNGSTGRRFGSLGLPLNEPETLVSLTHADTTTVEGPDSARASRHLDELCRHLGITTHHRLIVHHAIPPHVGLGSGTQMAMAVSAALRRLHGFDGNASGDARLLGRGSRSGIGIASFSDGGLIVDAGRHHSDAEPPVVARHPFPDQWRAILILDHTNTVGLHGEDEIAAFRKLPPFPVESASEICRRVLMQALPAVVEQDFPAFGEAIEVIQMEMGTYFAPAQGGLFTSPRVERAAMRLREVGARGVGQSSWGPTGFVFAPSELDARRFIKEAQGALEPAIELRIVRGRNHGASITEEPDAPVQRRARSMS</sequence>
<feature type="domain" description="GHMP kinase C-terminal" evidence="5">
    <location>
        <begin position="209"/>
        <end position="290"/>
    </location>
</feature>
<reference evidence="6" key="2">
    <citation type="submission" date="2020-09" db="EMBL/GenBank/DDBJ databases">
        <authorList>
            <person name="Sun Q."/>
            <person name="Zhou Y."/>
        </authorList>
    </citation>
    <scope>NUCLEOTIDE SEQUENCE</scope>
    <source>
        <strain evidence="6">CGMCC 1.15320</strain>
    </source>
</reference>